<protein>
    <submittedName>
        <fullName evidence="3">Uncharacterized protein LOC116209208</fullName>
    </submittedName>
</protein>
<dbReference type="InterPro" id="IPR014729">
    <property type="entry name" value="Rossmann-like_a/b/a_fold"/>
</dbReference>
<feature type="region of interest" description="Disordered" evidence="1">
    <location>
        <begin position="241"/>
        <end position="269"/>
    </location>
</feature>
<evidence type="ECO:0000313" key="2">
    <source>
        <dbReference type="Proteomes" id="UP000515151"/>
    </source>
</evidence>
<dbReference type="CDD" id="cd01989">
    <property type="entry name" value="USP_STK_Ubox_N"/>
    <property type="match status" value="1"/>
</dbReference>
<dbReference type="Proteomes" id="UP000515151">
    <property type="component" value="Chromosome 5"/>
</dbReference>
<dbReference type="AlphaFoldDB" id="A0A6P8E1H3"/>
<gene>
    <name evidence="3" type="primary">LOC116209208</name>
</gene>
<feature type="compositionally biased region" description="Low complexity" evidence="1">
    <location>
        <begin position="243"/>
        <end position="253"/>
    </location>
</feature>
<dbReference type="PANTHER" id="PTHR47382">
    <property type="entry name" value="U-BOX DOMAIN-CONTAINING PROTEIN 52-LIKE"/>
    <property type="match status" value="1"/>
</dbReference>
<dbReference type="PANTHER" id="PTHR47382:SF3">
    <property type="entry name" value="ADENINE NUCLEOTIDE ALPHA HYDROLASES-LIKE SUPERFAMILY PROTEIN"/>
    <property type="match status" value="1"/>
</dbReference>
<dbReference type="SUPFAM" id="SSF52402">
    <property type="entry name" value="Adenine nucleotide alpha hydrolases-like"/>
    <property type="match status" value="1"/>
</dbReference>
<reference evidence="2" key="1">
    <citation type="journal article" date="2020" name="Plant Biotechnol. J.">
        <title>The pomegranate (Punica granatum L.) draft genome dissects genetic divergence between soft- and hard-seeded cultivars.</title>
        <authorList>
            <person name="Luo X."/>
            <person name="Li H."/>
            <person name="Wu Z."/>
            <person name="Yao W."/>
            <person name="Zhao P."/>
            <person name="Cao D."/>
            <person name="Yu H."/>
            <person name="Li K."/>
            <person name="Poudel K."/>
            <person name="Zhao D."/>
            <person name="Zhang F."/>
            <person name="Xia X."/>
            <person name="Chen L."/>
            <person name="Wang Q."/>
            <person name="Jing D."/>
            <person name="Cao S."/>
        </authorList>
    </citation>
    <scope>NUCLEOTIDE SEQUENCE [LARGE SCALE GENOMIC DNA]</scope>
    <source>
        <strain evidence="2">cv. Tunisia</strain>
    </source>
</reference>
<name>A0A6P8E1H3_PUNGR</name>
<proteinExistence type="predicted"/>
<evidence type="ECO:0000313" key="3">
    <source>
        <dbReference type="RefSeq" id="XP_031398653.1"/>
    </source>
</evidence>
<evidence type="ECO:0000256" key="1">
    <source>
        <dbReference type="SAM" id="MobiDB-lite"/>
    </source>
</evidence>
<sequence length="286" mass="31063">MPEMEAGENKSSGKGTFDRHNTVSYVSEIEGVEEDSKEGNNITSSGLPLASIKEDIDHISLCSYGSRGSEDCVYVGVGKSESSMDALTWSLNHAIGSGQSTTVYLVHVFPEIRYIPSPLGNLPVSRVNREQLESFMAQERGKRRELLQNFLNSCHASKVKVDTMLIESDMVAKAILDLIPVLNIKKLVVGTPKSNLRKLRARKGNGIADQILQNIPESCNLKIICGGNQVVLDQLTVNNCQTSSPPSRSQSPRDVGNGDKTKPGQEGMGSTNGAISCMCFRSNKFV</sequence>
<dbReference type="OrthoDB" id="1654852at2759"/>
<reference evidence="3" key="2">
    <citation type="submission" date="2025-08" db="UniProtKB">
        <authorList>
            <consortium name="RefSeq"/>
        </authorList>
    </citation>
    <scope>IDENTIFICATION</scope>
    <source>
        <tissue evidence="3">Leaf</tissue>
    </source>
</reference>
<dbReference type="GeneID" id="116209208"/>
<dbReference type="Gene3D" id="3.40.50.620">
    <property type="entry name" value="HUPs"/>
    <property type="match status" value="1"/>
</dbReference>
<keyword evidence="2" id="KW-1185">Reference proteome</keyword>
<accession>A0A6P8E1H3</accession>
<dbReference type="RefSeq" id="XP_031398653.1">
    <property type="nucleotide sequence ID" value="XM_031542793.1"/>
</dbReference>
<organism evidence="2 3">
    <name type="scientific">Punica granatum</name>
    <name type="common">Pomegranate</name>
    <dbReference type="NCBI Taxonomy" id="22663"/>
    <lineage>
        <taxon>Eukaryota</taxon>
        <taxon>Viridiplantae</taxon>
        <taxon>Streptophyta</taxon>
        <taxon>Embryophyta</taxon>
        <taxon>Tracheophyta</taxon>
        <taxon>Spermatophyta</taxon>
        <taxon>Magnoliopsida</taxon>
        <taxon>eudicotyledons</taxon>
        <taxon>Gunneridae</taxon>
        <taxon>Pentapetalae</taxon>
        <taxon>rosids</taxon>
        <taxon>malvids</taxon>
        <taxon>Myrtales</taxon>
        <taxon>Lythraceae</taxon>
        <taxon>Punica</taxon>
    </lineage>
</organism>